<reference evidence="2 3" key="1">
    <citation type="submission" date="2020-08" db="EMBL/GenBank/DDBJ databases">
        <title>Genomic Encyclopedia of Type Strains, Phase III (KMG-III): the genomes of soil and plant-associated and newly described type strains.</title>
        <authorList>
            <person name="Whitman W."/>
        </authorList>
    </citation>
    <scope>NUCLEOTIDE SEQUENCE [LARGE SCALE GENOMIC DNA]</scope>
    <source>
        <strain evidence="2 3">CECT 8280</strain>
    </source>
</reference>
<proteinExistence type="predicted"/>
<feature type="region of interest" description="Disordered" evidence="1">
    <location>
        <begin position="113"/>
        <end position="136"/>
    </location>
</feature>
<evidence type="ECO:0000256" key="1">
    <source>
        <dbReference type="SAM" id="MobiDB-lite"/>
    </source>
</evidence>
<keyword evidence="3" id="KW-1185">Reference proteome</keyword>
<evidence type="ECO:0000313" key="2">
    <source>
        <dbReference type="EMBL" id="MBB3160794.1"/>
    </source>
</evidence>
<evidence type="ECO:0000313" key="3">
    <source>
        <dbReference type="Proteomes" id="UP000542811"/>
    </source>
</evidence>
<dbReference type="InterPro" id="IPR009057">
    <property type="entry name" value="Homeodomain-like_sf"/>
</dbReference>
<name>A0ABR6G3E0_9HYPH</name>
<sequence length="170" mass="19709">MDERLKFVARVRDGEKIAVLCREFGISRKTGHKIISRYNACGLEGLTDRSRRPYRHANQLPFQNEKLIVRAKQEKPNWGAPKIRERQARLYPDVQTPAISTVHAVLDRNGLVQHRKRRRNRAQGTPRSQPRQPNDLWCADYKGEFMLADKRKPTLLVEVSSPSAWRTAGR</sequence>
<feature type="compositionally biased region" description="Polar residues" evidence="1">
    <location>
        <begin position="122"/>
        <end position="132"/>
    </location>
</feature>
<comment type="caution">
    <text evidence="2">The sequence shown here is derived from an EMBL/GenBank/DDBJ whole genome shotgun (WGS) entry which is preliminary data.</text>
</comment>
<organism evidence="2 3">
    <name type="scientific">Rhizobium laguerreae</name>
    <dbReference type="NCBI Taxonomy" id="1076926"/>
    <lineage>
        <taxon>Bacteria</taxon>
        <taxon>Pseudomonadati</taxon>
        <taxon>Pseudomonadota</taxon>
        <taxon>Alphaproteobacteria</taxon>
        <taxon>Hyphomicrobiales</taxon>
        <taxon>Rhizobiaceae</taxon>
        <taxon>Rhizobium/Agrobacterium group</taxon>
        <taxon>Rhizobium</taxon>
    </lineage>
</organism>
<dbReference type="Pfam" id="PF13565">
    <property type="entry name" value="HTH_32"/>
    <property type="match status" value="1"/>
</dbReference>
<dbReference type="Proteomes" id="UP000542811">
    <property type="component" value="Unassembled WGS sequence"/>
</dbReference>
<dbReference type="SUPFAM" id="SSF46689">
    <property type="entry name" value="Homeodomain-like"/>
    <property type="match status" value="1"/>
</dbReference>
<gene>
    <name evidence="2" type="ORF">FHS25_001226</name>
</gene>
<dbReference type="EMBL" id="JACHXX010000001">
    <property type="protein sequence ID" value="MBB3160794.1"/>
    <property type="molecule type" value="Genomic_DNA"/>
</dbReference>
<accession>A0ABR6G3E0</accession>
<protein>
    <submittedName>
        <fullName evidence="2">Transposase</fullName>
    </submittedName>
</protein>